<feature type="non-terminal residue" evidence="1">
    <location>
        <position position="86"/>
    </location>
</feature>
<dbReference type="Proteomes" id="UP000789375">
    <property type="component" value="Unassembled WGS sequence"/>
</dbReference>
<gene>
    <name evidence="1" type="ORF">FMOSSE_LOCUS15595</name>
</gene>
<evidence type="ECO:0000313" key="2">
    <source>
        <dbReference type="Proteomes" id="UP000789375"/>
    </source>
</evidence>
<reference evidence="1" key="1">
    <citation type="submission" date="2021-06" db="EMBL/GenBank/DDBJ databases">
        <authorList>
            <person name="Kallberg Y."/>
            <person name="Tangrot J."/>
            <person name="Rosling A."/>
        </authorList>
    </citation>
    <scope>NUCLEOTIDE SEQUENCE</scope>
    <source>
        <strain evidence="1">87-6 pot B 2015</strain>
    </source>
</reference>
<proteinExistence type="predicted"/>
<dbReference type="AlphaFoldDB" id="A0A9N9IDQ5"/>
<name>A0A9N9IDQ5_FUNMO</name>
<evidence type="ECO:0000313" key="1">
    <source>
        <dbReference type="EMBL" id="CAG8729974.1"/>
    </source>
</evidence>
<dbReference type="EMBL" id="CAJVPP010016560">
    <property type="protein sequence ID" value="CAG8729974.1"/>
    <property type="molecule type" value="Genomic_DNA"/>
</dbReference>
<comment type="caution">
    <text evidence="1">The sequence shown here is derived from an EMBL/GenBank/DDBJ whole genome shotgun (WGS) entry which is preliminary data.</text>
</comment>
<accession>A0A9N9IDQ5</accession>
<organism evidence="1 2">
    <name type="scientific">Funneliformis mosseae</name>
    <name type="common">Endomycorrhizal fungus</name>
    <name type="synonym">Glomus mosseae</name>
    <dbReference type="NCBI Taxonomy" id="27381"/>
    <lineage>
        <taxon>Eukaryota</taxon>
        <taxon>Fungi</taxon>
        <taxon>Fungi incertae sedis</taxon>
        <taxon>Mucoromycota</taxon>
        <taxon>Glomeromycotina</taxon>
        <taxon>Glomeromycetes</taxon>
        <taxon>Glomerales</taxon>
        <taxon>Glomeraceae</taxon>
        <taxon>Funneliformis</taxon>
    </lineage>
</organism>
<protein>
    <submittedName>
        <fullName evidence="1">1053_t:CDS:1</fullName>
    </submittedName>
</protein>
<keyword evidence="2" id="KW-1185">Reference proteome</keyword>
<sequence>METIAYISLPEENVLNRYTTKELVTFLSNLNAKLDIDFNIFHVKKIDDKSLIKHQEGRTIGNSEKNFEKIITFANTGIKVESTHSD</sequence>